<evidence type="ECO:0000256" key="3">
    <source>
        <dbReference type="PROSITE-ProRule" id="PRU00284"/>
    </source>
</evidence>
<organism evidence="8 9">
    <name type="scientific">Halodesulfovibrio aestuarii</name>
    <dbReference type="NCBI Taxonomy" id="126333"/>
    <lineage>
        <taxon>Bacteria</taxon>
        <taxon>Pseudomonadati</taxon>
        <taxon>Thermodesulfobacteriota</taxon>
        <taxon>Desulfovibrionia</taxon>
        <taxon>Desulfovibrionales</taxon>
        <taxon>Desulfovibrionaceae</taxon>
        <taxon>Halodesulfovibrio</taxon>
    </lineage>
</organism>
<keyword evidence="5" id="KW-0812">Transmembrane</keyword>
<keyword evidence="5" id="KW-0472">Membrane</keyword>
<dbReference type="CDD" id="cd11386">
    <property type="entry name" value="MCP_signal"/>
    <property type="match status" value="1"/>
</dbReference>
<proteinExistence type="inferred from homology"/>
<dbReference type="Gene3D" id="6.10.340.10">
    <property type="match status" value="1"/>
</dbReference>
<dbReference type="InterPro" id="IPR004089">
    <property type="entry name" value="MCPsignal_dom"/>
</dbReference>
<feature type="transmembrane region" description="Helical" evidence="5">
    <location>
        <begin position="12"/>
        <end position="33"/>
    </location>
</feature>
<dbReference type="SMART" id="SM00283">
    <property type="entry name" value="MA"/>
    <property type="match status" value="1"/>
</dbReference>
<accession>A0A8G2CA21</accession>
<feature type="domain" description="HAMP" evidence="7">
    <location>
        <begin position="339"/>
        <end position="391"/>
    </location>
</feature>
<keyword evidence="4" id="KW-0175">Coiled coil</keyword>
<dbReference type="Gene3D" id="1.10.287.950">
    <property type="entry name" value="Methyl-accepting chemotaxis protein"/>
    <property type="match status" value="1"/>
</dbReference>
<evidence type="ECO:0000256" key="2">
    <source>
        <dbReference type="ARBA" id="ARBA00029447"/>
    </source>
</evidence>
<dbReference type="CDD" id="cd06225">
    <property type="entry name" value="HAMP"/>
    <property type="match status" value="1"/>
</dbReference>
<evidence type="ECO:0000256" key="4">
    <source>
        <dbReference type="SAM" id="Coils"/>
    </source>
</evidence>
<evidence type="ECO:0000256" key="5">
    <source>
        <dbReference type="SAM" id="Phobius"/>
    </source>
</evidence>
<dbReference type="PANTHER" id="PTHR32089">
    <property type="entry name" value="METHYL-ACCEPTING CHEMOTAXIS PROTEIN MCPB"/>
    <property type="match status" value="1"/>
</dbReference>
<dbReference type="CDD" id="cd12913">
    <property type="entry name" value="PDC1_MCP_like"/>
    <property type="match status" value="1"/>
</dbReference>
<sequence>MHFTSLKSKLVVFISSIFILFFCVLIIGTAYYLRTTAINDAVSYTEKTTKEISLRIQREFEAGFSVARTLATTLEGLRAQNMMPSREQATEMLHASAVKNPKFFGIWTVWEPQGFGDDDHQYTSNAEHSGPDGRFVPYWNKTKGYLSLYPCKSYRDDEPSGWYTFSRDSKQEFATVITEFKPNGKSIKVTSLTVPVIVDGKAVGVIGADLSADFLNNIANSIKAFDGQATLAIIAHDGSVQALTHDTKALNTQYEKYVPNAAALLTQAASGKTVTSIKDDYLRVIVPISLGKAEKNWAIALSVPKAVVLAEANSMTKLLAGASIATLILALLFIYYLAGFITKPIIHTSNIVEELASGKLNKRCVIRSHDEIATMQNAVNNLGETLEQNEQRSKESMEEIEAHSTEATKAMEAARLAQEEAEQAHSKGMLAAAKQLETVVSTLAGLSTELNEQITSTVNDITLQEARNSETATAMEEMNCTILEVAQNANHAATSTDEVCTKAEKGIRGITQSVETIQNVSSHTEKLKCEMNALGEQATSISDIINVISDIADQTNLLALNAAIEAARAGDAGRGFAVVADEVRKLAENTMNATNQVSTAIENIQASANANIEAMNSTFDSVGQATEYVTESGKTFTQIMEHITSVTEQVRAIATATTQQSAASEEINQAVGEISQLASNTSIHMHEAQNATNNLTTLTNQLNQMITTLQNS</sequence>
<dbReference type="Pfam" id="PF00015">
    <property type="entry name" value="MCPsignal"/>
    <property type="match status" value="1"/>
</dbReference>
<evidence type="ECO:0000256" key="1">
    <source>
        <dbReference type="ARBA" id="ARBA00023224"/>
    </source>
</evidence>
<evidence type="ECO:0000313" key="9">
    <source>
        <dbReference type="Proteomes" id="UP000184001"/>
    </source>
</evidence>
<dbReference type="Proteomes" id="UP000184001">
    <property type="component" value="Unassembled WGS sequence"/>
</dbReference>
<dbReference type="GO" id="GO:0016020">
    <property type="term" value="C:membrane"/>
    <property type="evidence" value="ECO:0007669"/>
    <property type="project" value="InterPro"/>
</dbReference>
<comment type="caution">
    <text evidence="8">The sequence shown here is derived from an EMBL/GenBank/DDBJ whole genome shotgun (WGS) entry which is preliminary data.</text>
</comment>
<name>A0A8G2CA21_9BACT</name>
<gene>
    <name evidence="8" type="ORF">SAMN05660830_01927</name>
</gene>
<evidence type="ECO:0000313" key="8">
    <source>
        <dbReference type="EMBL" id="SHJ24933.1"/>
    </source>
</evidence>
<comment type="similarity">
    <text evidence="2">Belongs to the methyl-accepting chemotaxis (MCP) protein family.</text>
</comment>
<dbReference type="Pfam" id="PF00672">
    <property type="entry name" value="HAMP"/>
    <property type="match status" value="1"/>
</dbReference>
<feature type="coiled-coil region" evidence="4">
    <location>
        <begin position="372"/>
        <end position="406"/>
    </location>
</feature>
<evidence type="ECO:0000259" key="7">
    <source>
        <dbReference type="PROSITE" id="PS50885"/>
    </source>
</evidence>
<evidence type="ECO:0000259" key="6">
    <source>
        <dbReference type="PROSITE" id="PS50111"/>
    </source>
</evidence>
<keyword evidence="1 3" id="KW-0807">Transducer</keyword>
<dbReference type="GO" id="GO:0007165">
    <property type="term" value="P:signal transduction"/>
    <property type="evidence" value="ECO:0007669"/>
    <property type="project" value="UniProtKB-KW"/>
</dbReference>
<dbReference type="Gene3D" id="3.30.450.20">
    <property type="entry name" value="PAS domain"/>
    <property type="match status" value="2"/>
</dbReference>
<dbReference type="PROSITE" id="PS50885">
    <property type="entry name" value="HAMP"/>
    <property type="match status" value="1"/>
</dbReference>
<feature type="transmembrane region" description="Helical" evidence="5">
    <location>
        <begin position="318"/>
        <end position="338"/>
    </location>
</feature>
<dbReference type="PROSITE" id="PS50111">
    <property type="entry name" value="CHEMOTAXIS_TRANSDUC_2"/>
    <property type="match status" value="1"/>
</dbReference>
<reference evidence="8 9" key="1">
    <citation type="submission" date="2016-11" db="EMBL/GenBank/DDBJ databases">
        <authorList>
            <person name="Varghese N."/>
            <person name="Submissions S."/>
        </authorList>
    </citation>
    <scope>NUCLEOTIDE SEQUENCE [LARGE SCALE GENOMIC DNA]</scope>
    <source>
        <strain evidence="8 9">DSM 17919</strain>
    </source>
</reference>
<dbReference type="AlphaFoldDB" id="A0A8G2CA21"/>
<dbReference type="SMART" id="SM00304">
    <property type="entry name" value="HAMP"/>
    <property type="match status" value="1"/>
</dbReference>
<dbReference type="InterPro" id="IPR003660">
    <property type="entry name" value="HAMP_dom"/>
</dbReference>
<protein>
    <submittedName>
        <fullName evidence="8">Methyl-accepting chemotaxis protein</fullName>
    </submittedName>
</protein>
<dbReference type="EMBL" id="FQZR01000004">
    <property type="protein sequence ID" value="SHJ24933.1"/>
    <property type="molecule type" value="Genomic_DNA"/>
</dbReference>
<feature type="domain" description="Methyl-accepting transducer" evidence="6">
    <location>
        <begin position="439"/>
        <end position="675"/>
    </location>
</feature>
<dbReference type="PANTHER" id="PTHR32089:SF112">
    <property type="entry name" value="LYSOZYME-LIKE PROTEIN-RELATED"/>
    <property type="match status" value="1"/>
</dbReference>
<dbReference type="RefSeq" id="WP_020000001.1">
    <property type="nucleotide sequence ID" value="NZ_CP192219.1"/>
</dbReference>
<dbReference type="SUPFAM" id="SSF58104">
    <property type="entry name" value="Methyl-accepting chemotaxis protein (MCP) signaling domain"/>
    <property type="match status" value="1"/>
</dbReference>
<keyword evidence="5" id="KW-1133">Transmembrane helix</keyword>